<dbReference type="NCBIfam" id="TIGR01730">
    <property type="entry name" value="RND_mfp"/>
    <property type="match status" value="1"/>
</dbReference>
<comment type="subcellular location">
    <subcellularLocation>
        <location evidence="1">Cell membrane</location>
    </subcellularLocation>
</comment>
<dbReference type="Gene3D" id="2.40.30.170">
    <property type="match status" value="1"/>
</dbReference>
<dbReference type="Pfam" id="PF25917">
    <property type="entry name" value="BSH_RND"/>
    <property type="match status" value="1"/>
</dbReference>
<evidence type="ECO:0000256" key="5">
    <source>
        <dbReference type="ARBA" id="ARBA00023136"/>
    </source>
</evidence>
<dbReference type="Pfam" id="PF25989">
    <property type="entry name" value="YknX_C"/>
    <property type="match status" value="1"/>
</dbReference>
<keyword evidence="7" id="KW-1133">Transmembrane helix</keyword>
<keyword evidence="4" id="KW-0997">Cell inner membrane</keyword>
<dbReference type="Pfam" id="PF25944">
    <property type="entry name" value="Beta-barrel_RND"/>
    <property type="match status" value="1"/>
</dbReference>
<gene>
    <name evidence="12" type="ORF">LHA26_07935</name>
</gene>
<feature type="domain" description="Multidrug resistance protein MdtA-like alpha-helical hairpin" evidence="8">
    <location>
        <begin position="142"/>
        <end position="211"/>
    </location>
</feature>
<feature type="transmembrane region" description="Helical" evidence="7">
    <location>
        <begin position="27"/>
        <end position="47"/>
    </location>
</feature>
<feature type="region of interest" description="Disordered" evidence="6">
    <location>
        <begin position="398"/>
        <end position="426"/>
    </location>
</feature>
<keyword evidence="5 7" id="KW-0472">Membrane</keyword>
<evidence type="ECO:0000256" key="7">
    <source>
        <dbReference type="SAM" id="Phobius"/>
    </source>
</evidence>
<feature type="compositionally biased region" description="Gly residues" evidence="6">
    <location>
        <begin position="57"/>
        <end position="73"/>
    </location>
</feature>
<dbReference type="InterPro" id="IPR006143">
    <property type="entry name" value="RND_pump_MFP"/>
</dbReference>
<dbReference type="InterPro" id="IPR058625">
    <property type="entry name" value="MdtA-like_BSH"/>
</dbReference>
<feature type="domain" description="YknX-like C-terminal permuted SH3-like" evidence="11">
    <location>
        <begin position="336"/>
        <end position="404"/>
    </location>
</feature>
<dbReference type="InterPro" id="IPR058626">
    <property type="entry name" value="MdtA-like_b-barrel"/>
</dbReference>
<dbReference type="Gene3D" id="2.40.50.100">
    <property type="match status" value="1"/>
</dbReference>
<dbReference type="InterPro" id="IPR058637">
    <property type="entry name" value="YknX-like_C"/>
</dbReference>
<dbReference type="Pfam" id="PF25876">
    <property type="entry name" value="HH_MFP_RND"/>
    <property type="match status" value="1"/>
</dbReference>
<protein>
    <submittedName>
        <fullName evidence="12">Efflux RND transporter periplasmic adaptor subunit</fullName>
    </submittedName>
</protein>
<evidence type="ECO:0000256" key="2">
    <source>
        <dbReference type="ARBA" id="ARBA00009477"/>
    </source>
</evidence>
<evidence type="ECO:0000256" key="4">
    <source>
        <dbReference type="ARBA" id="ARBA00022519"/>
    </source>
</evidence>
<proteinExistence type="inferred from homology"/>
<organism evidence="12 13">
    <name type="scientific">Sphingomonas morindae</name>
    <dbReference type="NCBI Taxonomy" id="1541170"/>
    <lineage>
        <taxon>Bacteria</taxon>
        <taxon>Pseudomonadati</taxon>
        <taxon>Pseudomonadota</taxon>
        <taxon>Alphaproteobacteria</taxon>
        <taxon>Sphingomonadales</taxon>
        <taxon>Sphingomonadaceae</taxon>
        <taxon>Sphingomonas</taxon>
    </lineage>
</organism>
<keyword evidence="7" id="KW-0812">Transmembrane</keyword>
<evidence type="ECO:0000256" key="3">
    <source>
        <dbReference type="ARBA" id="ARBA00022475"/>
    </source>
</evidence>
<feature type="region of interest" description="Disordered" evidence="6">
    <location>
        <begin position="57"/>
        <end position="78"/>
    </location>
</feature>
<keyword evidence="13" id="KW-1185">Reference proteome</keyword>
<dbReference type="EMBL" id="CP084930">
    <property type="protein sequence ID" value="USI74366.1"/>
    <property type="molecule type" value="Genomic_DNA"/>
</dbReference>
<name>A0ABY4XCB1_9SPHN</name>
<feature type="region of interest" description="Disordered" evidence="6">
    <location>
        <begin position="1"/>
        <end position="21"/>
    </location>
</feature>
<feature type="domain" description="Multidrug resistance protein MdtA-like barrel-sandwich hybrid" evidence="9">
    <location>
        <begin position="102"/>
        <end position="244"/>
    </location>
</feature>
<dbReference type="SUPFAM" id="SSF111369">
    <property type="entry name" value="HlyD-like secretion proteins"/>
    <property type="match status" value="1"/>
</dbReference>
<evidence type="ECO:0000259" key="11">
    <source>
        <dbReference type="Pfam" id="PF25989"/>
    </source>
</evidence>
<comment type="similarity">
    <text evidence="2">Belongs to the membrane fusion protein (MFP) (TC 8.A.1) family.</text>
</comment>
<dbReference type="PANTHER" id="PTHR30469:SF12">
    <property type="entry name" value="MULTIDRUG RESISTANCE PROTEIN MDTA"/>
    <property type="match status" value="1"/>
</dbReference>
<dbReference type="Gene3D" id="1.10.287.470">
    <property type="entry name" value="Helix hairpin bin"/>
    <property type="match status" value="1"/>
</dbReference>
<dbReference type="Gene3D" id="2.40.420.20">
    <property type="match status" value="1"/>
</dbReference>
<sequence>MTDTPPAAPHTPIDHDPRPLSRRGKRLSWVLGLGVLLLIALGAYWLAHRDAGGAGGPGGPGGGFGGGRRGGGQPTTVGTTKAVRADLPVMVEALGTVTPMATATVSPQVSGTITDIRFREGQMVRKGDVLAVIEQRPYRAALLQAQGALERDQAQLANARLLLKRYDTLLALDSVARQDRDTQAATVRQLEGTIAADRGAVEAARVNLQFTEVRAPVDGRVGLRVADVGNYIGAGATTGVAVVTTIQPIDVAFTIPQQQAPAIQRRIAAGAAIPAVALDQTRTTTLDTGRFSTLDNRVDTTTGTIKGKARMANPRLTLYPNQFVNLRLMVDTVRDAVTVPPSAVRQSQDHSYVWLLKPDRTVTERKVTTGVNADGKVQITDGLALGETVITDGGDRLTEGATVRLPGDKPAAPGAGGGGRRHRRAG</sequence>
<dbReference type="RefSeq" id="WP_252168169.1">
    <property type="nucleotide sequence ID" value="NZ_CP084930.1"/>
</dbReference>
<accession>A0ABY4XCB1</accession>
<evidence type="ECO:0000259" key="10">
    <source>
        <dbReference type="Pfam" id="PF25944"/>
    </source>
</evidence>
<evidence type="ECO:0000259" key="8">
    <source>
        <dbReference type="Pfam" id="PF25876"/>
    </source>
</evidence>
<evidence type="ECO:0000256" key="1">
    <source>
        <dbReference type="ARBA" id="ARBA00004236"/>
    </source>
</evidence>
<keyword evidence="3" id="KW-1003">Cell membrane</keyword>
<evidence type="ECO:0000313" key="12">
    <source>
        <dbReference type="EMBL" id="USI74366.1"/>
    </source>
</evidence>
<feature type="domain" description="Multidrug resistance protein MdtA-like beta-barrel" evidence="10">
    <location>
        <begin position="248"/>
        <end position="332"/>
    </location>
</feature>
<dbReference type="Proteomes" id="UP001056937">
    <property type="component" value="Chromosome 1"/>
</dbReference>
<evidence type="ECO:0000313" key="13">
    <source>
        <dbReference type="Proteomes" id="UP001056937"/>
    </source>
</evidence>
<reference evidence="12" key="1">
    <citation type="journal article" date="2022" name="Toxins">
        <title>Genomic Analysis of Sphingopyxis sp. USTB-05 for Biodegrading Cyanobacterial Hepatotoxins.</title>
        <authorList>
            <person name="Liu C."/>
            <person name="Xu Q."/>
            <person name="Zhao Z."/>
            <person name="Zhang H."/>
            <person name="Liu X."/>
            <person name="Yin C."/>
            <person name="Liu Y."/>
            <person name="Yan H."/>
        </authorList>
    </citation>
    <scope>NUCLEOTIDE SEQUENCE</scope>
    <source>
        <strain evidence="12">NBD5</strain>
    </source>
</reference>
<evidence type="ECO:0000259" key="9">
    <source>
        <dbReference type="Pfam" id="PF25917"/>
    </source>
</evidence>
<evidence type="ECO:0000256" key="6">
    <source>
        <dbReference type="SAM" id="MobiDB-lite"/>
    </source>
</evidence>
<dbReference type="InterPro" id="IPR058624">
    <property type="entry name" value="MdtA-like_HH"/>
</dbReference>
<dbReference type="PANTHER" id="PTHR30469">
    <property type="entry name" value="MULTIDRUG RESISTANCE PROTEIN MDTA"/>
    <property type="match status" value="1"/>
</dbReference>